<feature type="region of interest" description="Disordered" evidence="1">
    <location>
        <begin position="184"/>
        <end position="216"/>
    </location>
</feature>
<reference evidence="2 3" key="1">
    <citation type="submission" date="2016-06" db="EMBL/GenBank/DDBJ databases">
        <title>The Draft Genome Sequence and Annotation of the Desert Woodrat Neotoma lepida.</title>
        <authorList>
            <person name="Campbell M."/>
            <person name="Oakeson K.F."/>
            <person name="Yandell M."/>
            <person name="Halpert J.R."/>
            <person name="Dearing D."/>
        </authorList>
    </citation>
    <scope>NUCLEOTIDE SEQUENCE [LARGE SCALE GENOMIC DNA]</scope>
    <source>
        <strain evidence="2">417</strain>
        <tissue evidence="2">Liver</tissue>
    </source>
</reference>
<dbReference type="InterPro" id="IPR004000">
    <property type="entry name" value="Actin"/>
</dbReference>
<dbReference type="SUPFAM" id="SSF53067">
    <property type="entry name" value="Actin-like ATPase domain"/>
    <property type="match status" value="2"/>
</dbReference>
<comment type="caution">
    <text evidence="2">The sequence shown here is derived from an EMBL/GenBank/DDBJ whole genome shotgun (WGS) entry which is preliminary data.</text>
</comment>
<dbReference type="Gene3D" id="3.30.420.40">
    <property type="match status" value="2"/>
</dbReference>
<sequence length="216" mass="23563">MFETFNTPAMYVAIQVVLSLYVSGCTTGIVMDSGHQDIYTVPTYEGYALSHAIFHLDLASQVLADHLCYSFTIMAEWKIVNNIKEKLCYVVLGSEQEMATGDGQVIQCPEVLFQTSFLGIPETAFNLIMKLCGYLQGPVCQHSAVCGTNMYPGIADRKRDHILASITVKIRILGPSKGEYPSGLAPSWPPCPPSSRCESTRGVVSRAPPSSTVNEC</sequence>
<name>A0A1A6GKD4_NEOLE</name>
<proteinExistence type="predicted"/>
<organism evidence="2 3">
    <name type="scientific">Neotoma lepida</name>
    <name type="common">Desert woodrat</name>
    <dbReference type="NCBI Taxonomy" id="56216"/>
    <lineage>
        <taxon>Eukaryota</taxon>
        <taxon>Metazoa</taxon>
        <taxon>Chordata</taxon>
        <taxon>Craniata</taxon>
        <taxon>Vertebrata</taxon>
        <taxon>Euteleostomi</taxon>
        <taxon>Mammalia</taxon>
        <taxon>Eutheria</taxon>
        <taxon>Euarchontoglires</taxon>
        <taxon>Glires</taxon>
        <taxon>Rodentia</taxon>
        <taxon>Myomorpha</taxon>
        <taxon>Muroidea</taxon>
        <taxon>Cricetidae</taxon>
        <taxon>Neotominae</taxon>
        <taxon>Neotoma</taxon>
    </lineage>
</organism>
<accession>A0A1A6GKD4</accession>
<evidence type="ECO:0000313" key="3">
    <source>
        <dbReference type="Proteomes" id="UP000092124"/>
    </source>
</evidence>
<dbReference type="PANTHER" id="PTHR11937">
    <property type="entry name" value="ACTIN"/>
    <property type="match status" value="1"/>
</dbReference>
<evidence type="ECO:0000256" key="1">
    <source>
        <dbReference type="SAM" id="MobiDB-lite"/>
    </source>
</evidence>
<dbReference type="EMBL" id="LZPO01087309">
    <property type="protein sequence ID" value="OBS66324.1"/>
    <property type="molecule type" value="Genomic_DNA"/>
</dbReference>
<dbReference type="STRING" id="56216.A0A1A6GKD4"/>
<protein>
    <submittedName>
        <fullName evidence="2">Uncharacterized protein</fullName>
    </submittedName>
</protein>
<dbReference type="InterPro" id="IPR043129">
    <property type="entry name" value="ATPase_NBD"/>
</dbReference>
<evidence type="ECO:0000313" key="2">
    <source>
        <dbReference type="EMBL" id="OBS66324.1"/>
    </source>
</evidence>
<gene>
    <name evidence="2" type="ORF">A6R68_05132</name>
</gene>
<dbReference type="Pfam" id="PF00022">
    <property type="entry name" value="Actin"/>
    <property type="match status" value="1"/>
</dbReference>
<dbReference type="AlphaFoldDB" id="A0A1A6GKD4"/>
<keyword evidence="3" id="KW-1185">Reference proteome</keyword>
<dbReference type="Proteomes" id="UP000092124">
    <property type="component" value="Unassembled WGS sequence"/>
</dbReference>
<dbReference type="OrthoDB" id="5132116at2759"/>